<gene>
    <name evidence="2" type="ORF">ANN_11491</name>
</gene>
<organism evidence="2 3">
    <name type="scientific">Periplaneta americana</name>
    <name type="common">American cockroach</name>
    <name type="synonym">Blatta americana</name>
    <dbReference type="NCBI Taxonomy" id="6978"/>
    <lineage>
        <taxon>Eukaryota</taxon>
        <taxon>Metazoa</taxon>
        <taxon>Ecdysozoa</taxon>
        <taxon>Arthropoda</taxon>
        <taxon>Hexapoda</taxon>
        <taxon>Insecta</taxon>
        <taxon>Pterygota</taxon>
        <taxon>Neoptera</taxon>
        <taxon>Polyneoptera</taxon>
        <taxon>Dictyoptera</taxon>
        <taxon>Blattodea</taxon>
        <taxon>Blattoidea</taxon>
        <taxon>Blattidae</taxon>
        <taxon>Blattinae</taxon>
        <taxon>Periplaneta</taxon>
    </lineage>
</organism>
<dbReference type="EMBL" id="JAJSOF020000015">
    <property type="protein sequence ID" value="KAJ4441633.1"/>
    <property type="molecule type" value="Genomic_DNA"/>
</dbReference>
<evidence type="ECO:0008006" key="4">
    <source>
        <dbReference type="Google" id="ProtNLM"/>
    </source>
</evidence>
<name>A0ABQ8T6P3_PERAM</name>
<accession>A0ABQ8T6P3</accession>
<feature type="region of interest" description="Disordered" evidence="1">
    <location>
        <begin position="1"/>
        <end position="38"/>
    </location>
</feature>
<proteinExistence type="predicted"/>
<comment type="caution">
    <text evidence="2">The sequence shown here is derived from an EMBL/GenBank/DDBJ whole genome shotgun (WGS) entry which is preliminary data.</text>
</comment>
<evidence type="ECO:0000313" key="2">
    <source>
        <dbReference type="EMBL" id="KAJ4441633.1"/>
    </source>
</evidence>
<evidence type="ECO:0000256" key="1">
    <source>
        <dbReference type="SAM" id="MobiDB-lite"/>
    </source>
</evidence>
<protein>
    <recommendedName>
        <fullName evidence="4">Mos1 transposase HTH domain-containing protein</fullName>
    </recommendedName>
</protein>
<reference evidence="2 3" key="1">
    <citation type="journal article" date="2022" name="Allergy">
        <title>Genome assembly and annotation of Periplaneta americana reveal a comprehensive cockroach allergen profile.</title>
        <authorList>
            <person name="Wang L."/>
            <person name="Xiong Q."/>
            <person name="Saelim N."/>
            <person name="Wang L."/>
            <person name="Nong W."/>
            <person name="Wan A.T."/>
            <person name="Shi M."/>
            <person name="Liu X."/>
            <person name="Cao Q."/>
            <person name="Hui J.H.L."/>
            <person name="Sookrung N."/>
            <person name="Leung T.F."/>
            <person name="Tungtrongchitr A."/>
            <person name="Tsui S.K.W."/>
        </authorList>
    </citation>
    <scope>NUCLEOTIDE SEQUENCE [LARGE SCALE GENOMIC DNA]</scope>
    <source>
        <strain evidence="2">PWHHKU_190912</strain>
    </source>
</reference>
<keyword evidence="3" id="KW-1185">Reference proteome</keyword>
<dbReference type="Proteomes" id="UP001148838">
    <property type="component" value="Unassembled WGS sequence"/>
</dbReference>
<evidence type="ECO:0000313" key="3">
    <source>
        <dbReference type="Proteomes" id="UP001148838"/>
    </source>
</evidence>
<sequence length="178" mass="19826">MQPLKAMTDLCEGGNEPPGSLKAISQRPALGQSVSDTRGIDSKEKTATKTGIALPVRNKCVTSKREKTFWLLAASIIPDSCDTAIVNIFSKDSYCESPKTTFTKLEQRSWIKIEVTRGRSAQECFQGLHADAALPYRRVARWVKAFREGRDVKVMFIVAYDIDGVKLHHADISFSYPD</sequence>